<evidence type="ECO:0000256" key="1">
    <source>
        <dbReference type="SAM" id="Phobius"/>
    </source>
</evidence>
<keyword evidence="3" id="KW-1185">Reference proteome</keyword>
<dbReference type="eggNOG" id="COG1131">
    <property type="taxonomic scope" value="Bacteria"/>
</dbReference>
<feature type="transmembrane region" description="Helical" evidence="1">
    <location>
        <begin position="41"/>
        <end position="64"/>
    </location>
</feature>
<keyword evidence="1" id="KW-0472">Membrane</keyword>
<gene>
    <name evidence="2" type="ordered locus">Clole_4250</name>
</gene>
<feature type="transmembrane region" description="Helical" evidence="1">
    <location>
        <begin position="189"/>
        <end position="214"/>
    </location>
</feature>
<accession>F2JNN3</accession>
<proteinExistence type="predicted"/>
<evidence type="ECO:0000313" key="2">
    <source>
        <dbReference type="EMBL" id="ADZ85922.1"/>
    </source>
</evidence>
<dbReference type="AlphaFoldDB" id="F2JNN3"/>
<feature type="transmembrane region" description="Helical" evidence="1">
    <location>
        <begin position="12"/>
        <end position="29"/>
    </location>
</feature>
<protein>
    <submittedName>
        <fullName evidence="2">Putative ABC transporter, peremase protein</fullName>
    </submittedName>
</protein>
<organism evidence="2 3">
    <name type="scientific">Cellulosilyticum lentocellum (strain ATCC 49066 / DSM 5427 / NCIMB 11756 / RHM5)</name>
    <name type="common">Clostridium lentocellum</name>
    <dbReference type="NCBI Taxonomy" id="642492"/>
    <lineage>
        <taxon>Bacteria</taxon>
        <taxon>Bacillati</taxon>
        <taxon>Bacillota</taxon>
        <taxon>Clostridia</taxon>
        <taxon>Lachnospirales</taxon>
        <taxon>Cellulosilyticaceae</taxon>
        <taxon>Cellulosilyticum</taxon>
    </lineage>
</organism>
<feature type="transmembrane region" description="Helical" evidence="1">
    <location>
        <begin position="96"/>
        <end position="117"/>
    </location>
</feature>
<keyword evidence="1" id="KW-1133">Transmembrane helix</keyword>
<dbReference type="EMBL" id="CP002582">
    <property type="protein sequence ID" value="ADZ85922.1"/>
    <property type="molecule type" value="Genomic_DNA"/>
</dbReference>
<dbReference type="KEGG" id="cle:Clole_4250"/>
<dbReference type="Proteomes" id="UP000008467">
    <property type="component" value="Chromosome"/>
</dbReference>
<dbReference type="RefSeq" id="WP_013659192.1">
    <property type="nucleotide sequence ID" value="NC_015275.1"/>
</dbReference>
<evidence type="ECO:0000313" key="3">
    <source>
        <dbReference type="Proteomes" id="UP000008467"/>
    </source>
</evidence>
<feature type="transmembrane region" description="Helical" evidence="1">
    <location>
        <begin position="226"/>
        <end position="247"/>
    </location>
</feature>
<feature type="transmembrane region" description="Helical" evidence="1">
    <location>
        <begin position="150"/>
        <end position="177"/>
    </location>
</feature>
<keyword evidence="1" id="KW-0812">Transmembrane</keyword>
<reference evidence="2 3" key="1">
    <citation type="journal article" date="2011" name="J. Bacteriol.">
        <title>Complete genome sequence of the cellulose-degrading bacterium Cellulosilyticum lentocellum.</title>
        <authorList>
            <consortium name="US DOE Joint Genome Institute"/>
            <person name="Miller D.A."/>
            <person name="Suen G."/>
            <person name="Bruce D."/>
            <person name="Copeland A."/>
            <person name="Cheng J.F."/>
            <person name="Detter C."/>
            <person name="Goodwin L.A."/>
            <person name="Han C.S."/>
            <person name="Hauser L.J."/>
            <person name="Land M.L."/>
            <person name="Lapidus A."/>
            <person name="Lucas S."/>
            <person name="Meincke L."/>
            <person name="Pitluck S."/>
            <person name="Tapia R."/>
            <person name="Teshima H."/>
            <person name="Woyke T."/>
            <person name="Fox B.G."/>
            <person name="Angert E.R."/>
            <person name="Currie C.R."/>
        </authorList>
    </citation>
    <scope>NUCLEOTIDE SEQUENCE [LARGE SCALE GENOMIC DNA]</scope>
    <source>
        <strain evidence="3">ATCC 49066 / DSM 5427 / NCIMB 11756 / RHM5</strain>
    </source>
</reference>
<dbReference type="STRING" id="642492.Clole_4250"/>
<name>F2JNN3_CELLD</name>
<dbReference type="HOGENOM" id="CLU_086294_0_0_9"/>
<sequence length="254" mass="27989">MLGKLLKYELKATSRTFLPIYGALILVALGNRLFRMGNINLGFGLTTAILVGLFVALGVLTLMVTIQRFNRNLLGDEGYLMFTLPVGPNQLIFSKLITTVIWGISSGIVGGMTFVILMGDYQVFREFINAWPELWNDLMKGIQTEFKGQVALVLVAIPVIGILSYIEGILMIYLALATGQLPIFSRYRGIISFIAFFILNSVLQLITGLIGNFIPFATMSSTTTLMVVMSGILVLDVALFMGTNYIVSKHLNLE</sequence>